<dbReference type="WBParaSite" id="RSKR_0000112500.1">
    <property type="protein sequence ID" value="RSKR_0000112500.1"/>
    <property type="gene ID" value="RSKR_0000112500"/>
</dbReference>
<organism evidence="1 2">
    <name type="scientific">Rhabditophanes sp. KR3021</name>
    <dbReference type="NCBI Taxonomy" id="114890"/>
    <lineage>
        <taxon>Eukaryota</taxon>
        <taxon>Metazoa</taxon>
        <taxon>Ecdysozoa</taxon>
        <taxon>Nematoda</taxon>
        <taxon>Chromadorea</taxon>
        <taxon>Rhabditida</taxon>
        <taxon>Tylenchina</taxon>
        <taxon>Panagrolaimomorpha</taxon>
        <taxon>Strongyloidoidea</taxon>
        <taxon>Alloionematidae</taxon>
        <taxon>Rhabditophanes</taxon>
    </lineage>
</organism>
<protein>
    <submittedName>
        <fullName evidence="2">C-type lectin domain-containing protein</fullName>
    </submittedName>
</protein>
<sequence length="287" mass="32432">MHQHFLCLFLLLTISFTNSTDTCPDDNNFYLGLNNKCYKLFSAQESYFEITKACNASKGSIVRLNNDVDIYSFSLIYADIYQKNLSQLIDTGIWCKDELCINGQDTTSAYNGPMKFITEQFPCKVMLSFNKVWNELMCVDNNLTHGVNYLCQKNGNYHAPCKSNPKFVKEMDGNCYRDLEIAQFSWETASRMCAGEGSHLPVISNDVEAFVMGQFIQGALSEAWLDIKCPTTIMDECVLSDGSILKLSKFTESESLFSNQCGVISTISKWTAVSCRSKKRVICQINE</sequence>
<name>A0AC35TJB8_9BILA</name>
<evidence type="ECO:0000313" key="1">
    <source>
        <dbReference type="Proteomes" id="UP000095286"/>
    </source>
</evidence>
<evidence type="ECO:0000313" key="2">
    <source>
        <dbReference type="WBParaSite" id="RSKR_0000112500.1"/>
    </source>
</evidence>
<reference evidence="2" key="1">
    <citation type="submission" date="2016-11" db="UniProtKB">
        <authorList>
            <consortium name="WormBaseParasite"/>
        </authorList>
    </citation>
    <scope>IDENTIFICATION</scope>
    <source>
        <strain evidence="2">KR3021</strain>
    </source>
</reference>
<proteinExistence type="predicted"/>
<dbReference type="Proteomes" id="UP000095286">
    <property type="component" value="Unplaced"/>
</dbReference>
<accession>A0AC35TJB8</accession>